<dbReference type="AlphaFoldDB" id="G2H1B5"/>
<evidence type="ECO:0000313" key="4">
    <source>
        <dbReference type="EMBL" id="EGY28215.1"/>
    </source>
</evidence>
<sequence>MMKLTQCSAFLLLCFASVVSANSLKVTMHEATTSAEKGKDLGTVTITETPEGLLFTPALSGLTPGIHGFHIHDHPNCSPGQKAGKTVPALQAGGHFDPNNIAKAV</sequence>
<dbReference type="PATRIC" id="fig|1005043.3.peg.1716"/>
<reference evidence="4 5" key="1">
    <citation type="journal article" date="2012" name="Genome Res.">
        <title>Genomic basis of endosymbiont-conferred protection against an insect parasitoid.</title>
        <authorList>
            <person name="Hansen A.K."/>
            <person name="Vorburger C."/>
            <person name="Moran N.A."/>
        </authorList>
    </citation>
    <scope>NUCLEOTIDE SEQUENCE [LARGE SCALE GENOMIC DNA]</scope>
    <source>
        <strain evidence="5">R5.15</strain>
    </source>
</reference>
<evidence type="ECO:0000259" key="3">
    <source>
        <dbReference type="Pfam" id="PF00080"/>
    </source>
</evidence>
<dbReference type="GO" id="GO:0046872">
    <property type="term" value="F:metal ion binding"/>
    <property type="evidence" value="ECO:0007669"/>
    <property type="project" value="InterPro"/>
</dbReference>
<keyword evidence="2" id="KW-0732">Signal</keyword>
<comment type="caution">
    <text evidence="4">The sequence shown here is derived from an EMBL/GenBank/DDBJ whole genome shotgun (WGS) entry which is preliminary data.</text>
</comment>
<evidence type="ECO:0000256" key="1">
    <source>
        <dbReference type="ARBA" id="ARBA00010457"/>
    </source>
</evidence>
<protein>
    <submittedName>
        <fullName evidence="4">Cu/Zn superoxide dismutase</fullName>
    </submittedName>
</protein>
<evidence type="ECO:0000256" key="2">
    <source>
        <dbReference type="SAM" id="SignalP"/>
    </source>
</evidence>
<organism evidence="4 5">
    <name type="scientific">Candidatus Regiella insecticola 5.15</name>
    <dbReference type="NCBI Taxonomy" id="1005043"/>
    <lineage>
        <taxon>Bacteria</taxon>
        <taxon>Pseudomonadati</taxon>
        <taxon>Pseudomonadota</taxon>
        <taxon>Gammaproteobacteria</taxon>
        <taxon>Enterobacterales</taxon>
        <taxon>Enterobacteriaceae</taxon>
        <taxon>aphid secondary symbionts</taxon>
        <taxon>Candidatus Regiella</taxon>
    </lineage>
</organism>
<dbReference type="InterPro" id="IPR001424">
    <property type="entry name" value="SOD_Cu_Zn_dom"/>
</dbReference>
<dbReference type="SUPFAM" id="SSF49329">
    <property type="entry name" value="Cu,Zn superoxide dismutase-like"/>
    <property type="match status" value="1"/>
</dbReference>
<dbReference type="EMBL" id="AGCA01000437">
    <property type="protein sequence ID" value="EGY28215.1"/>
    <property type="molecule type" value="Genomic_DNA"/>
</dbReference>
<feature type="domain" description="Superoxide dismutase copper/zinc binding" evidence="3">
    <location>
        <begin position="42"/>
        <end position="100"/>
    </location>
</feature>
<accession>G2H1B5</accession>
<proteinExistence type="inferred from homology"/>
<name>G2H1B5_9ENTR</name>
<keyword evidence="5" id="KW-1185">Reference proteome</keyword>
<comment type="similarity">
    <text evidence="1">Belongs to the Cu-Zn superoxide dismutase family.</text>
</comment>
<gene>
    <name evidence="4" type="ORF">Rin_00018570</name>
</gene>
<dbReference type="Proteomes" id="UP000004116">
    <property type="component" value="Unassembled WGS sequence"/>
</dbReference>
<dbReference type="RefSeq" id="WP_006707496.1">
    <property type="nucleotide sequence ID" value="NZ_AGCA01000437.1"/>
</dbReference>
<feature type="signal peptide" evidence="2">
    <location>
        <begin position="1"/>
        <end position="21"/>
    </location>
</feature>
<dbReference type="GO" id="GO:0006801">
    <property type="term" value="P:superoxide metabolic process"/>
    <property type="evidence" value="ECO:0007669"/>
    <property type="project" value="InterPro"/>
</dbReference>
<feature type="chain" id="PRO_5003429929" evidence="2">
    <location>
        <begin position="22"/>
        <end position="105"/>
    </location>
</feature>
<dbReference type="Gene3D" id="2.60.40.200">
    <property type="entry name" value="Superoxide dismutase, copper/zinc binding domain"/>
    <property type="match status" value="1"/>
</dbReference>
<dbReference type="InterPro" id="IPR036423">
    <property type="entry name" value="SOD-like_Cu/Zn_dom_sf"/>
</dbReference>
<dbReference type="Pfam" id="PF00080">
    <property type="entry name" value="Sod_Cu"/>
    <property type="match status" value="1"/>
</dbReference>
<evidence type="ECO:0000313" key="5">
    <source>
        <dbReference type="Proteomes" id="UP000004116"/>
    </source>
</evidence>